<dbReference type="PANTHER" id="PTHR46067:SF16">
    <property type="entry name" value="N-ACETYLTRANSFERASE DOMAIN-CONTAINING PROTEIN"/>
    <property type="match status" value="1"/>
</dbReference>
<dbReference type="GO" id="GO:0016747">
    <property type="term" value="F:acyltransferase activity, transferring groups other than amino-acyl groups"/>
    <property type="evidence" value="ECO:0007669"/>
    <property type="project" value="InterPro"/>
</dbReference>
<dbReference type="EMBL" id="AM434302">
    <property type="protein sequence ID" value="CAN76024.1"/>
    <property type="molecule type" value="Genomic_DNA"/>
</dbReference>
<dbReference type="InterPro" id="IPR000182">
    <property type="entry name" value="GNAT_dom"/>
</dbReference>
<accession>A5ASW5</accession>
<dbReference type="InterPro" id="IPR016181">
    <property type="entry name" value="Acyl_CoA_acyltransferase"/>
</dbReference>
<reference evidence="2" key="1">
    <citation type="journal article" date="2007" name="PLoS ONE">
        <title>The first genome sequence of an elite grapevine cultivar (Pinot noir Vitis vinifera L.): coping with a highly heterozygous genome.</title>
        <authorList>
            <person name="Velasco R."/>
            <person name="Zharkikh A."/>
            <person name="Troggio M."/>
            <person name="Cartwright D.A."/>
            <person name="Cestaro A."/>
            <person name="Pruss D."/>
            <person name="Pindo M."/>
            <person name="FitzGerald L.M."/>
            <person name="Vezzulli S."/>
            <person name="Reid J."/>
            <person name="Malacarne G."/>
            <person name="Iliev D."/>
            <person name="Coppola G."/>
            <person name="Wardell B."/>
            <person name="Micheletti D."/>
            <person name="Macalma T."/>
            <person name="Facci M."/>
            <person name="Mitchell J.T."/>
            <person name="Perazzolli M."/>
            <person name="Eldredge G."/>
            <person name="Gatto P."/>
            <person name="Oyzerski R."/>
            <person name="Moretto M."/>
            <person name="Gutin N."/>
            <person name="Stefanini M."/>
            <person name="Chen Y."/>
            <person name="Segala C."/>
            <person name="Davenport C."/>
            <person name="Dematte L."/>
            <person name="Mraz A."/>
            <person name="Battilana J."/>
            <person name="Stormo K."/>
            <person name="Costa F."/>
            <person name="Tao Q."/>
            <person name="Si-Ammour A."/>
            <person name="Harkins T."/>
            <person name="Lackey A."/>
            <person name="Perbost C."/>
            <person name="Taillon B."/>
            <person name="Stella A."/>
            <person name="Solovyev V."/>
            <person name="Fawcett J.A."/>
            <person name="Sterck L."/>
            <person name="Vandepoele K."/>
            <person name="Grando S.M."/>
            <person name="Toppo S."/>
            <person name="Moser C."/>
            <person name="Lanchbury J."/>
            <person name="Bogden R."/>
            <person name="Skolnick M."/>
            <person name="Sgaramella V."/>
            <person name="Bhatnagar S.K."/>
            <person name="Fontana P."/>
            <person name="Gutin A."/>
            <person name="Van de Peer Y."/>
            <person name="Salamini F."/>
            <person name="Viola R."/>
        </authorList>
    </citation>
    <scope>NUCLEOTIDE SEQUENCE</scope>
</reference>
<dbReference type="Pfam" id="PF13302">
    <property type="entry name" value="Acetyltransf_3"/>
    <property type="match status" value="1"/>
</dbReference>
<evidence type="ECO:0000313" key="2">
    <source>
        <dbReference type="EMBL" id="CAN76024.1"/>
    </source>
</evidence>
<dbReference type="AlphaFoldDB" id="A5ASW5"/>
<name>A5ASW5_VITVI</name>
<sequence length="255" mass="29542">MDSGTVTLRPFRVSDVDDFILWAGDDQVTRNIRWKTITSKEEALTFIKEVCIPHPWRRSICIDDRSIGFVSVYRWSGNEICKADIAYGIAAKYWGQGITTKAVKMAVLEVFKDFPDLVRLQAFAAVENKASQRVLEKAGFTKEGLLRKSMETVFSCRLDVPTRITDTSTTEHNTLYSSWTVKKNRNHVCNKEDMKQPRFYKKHIPGYVVHLLIRSKLSFSSKRMGYYWPTMVEDPMNYAKNVNLVKFMQTLFINL</sequence>
<dbReference type="SUPFAM" id="SSF55729">
    <property type="entry name" value="Acyl-CoA N-acyltransferases (Nat)"/>
    <property type="match status" value="1"/>
</dbReference>
<dbReference type="Gene3D" id="3.40.630.30">
    <property type="match status" value="1"/>
</dbReference>
<evidence type="ECO:0000259" key="1">
    <source>
        <dbReference type="Pfam" id="PF13302"/>
    </source>
</evidence>
<feature type="domain" description="N-acetyltransferase" evidence="1">
    <location>
        <begin position="6"/>
        <end position="141"/>
    </location>
</feature>
<gene>
    <name evidence="2" type="ORF">VITISV_027073</name>
</gene>
<dbReference type="OrthoDB" id="1936645at2759"/>
<protein>
    <recommendedName>
        <fullName evidence="1">N-acetyltransferase domain-containing protein</fullName>
    </recommendedName>
</protein>
<proteinExistence type="predicted"/>
<dbReference type="PANTHER" id="PTHR46067">
    <property type="entry name" value="ACYL-COA N-ACYLTRANSFERASES (NAT) SUPERFAMILY PROTEIN"/>
    <property type="match status" value="1"/>
</dbReference>
<organism evidence="2">
    <name type="scientific">Vitis vinifera</name>
    <name type="common">Grape</name>
    <dbReference type="NCBI Taxonomy" id="29760"/>
    <lineage>
        <taxon>Eukaryota</taxon>
        <taxon>Viridiplantae</taxon>
        <taxon>Streptophyta</taxon>
        <taxon>Embryophyta</taxon>
        <taxon>Tracheophyta</taxon>
        <taxon>Spermatophyta</taxon>
        <taxon>Magnoliopsida</taxon>
        <taxon>eudicotyledons</taxon>
        <taxon>Gunneridae</taxon>
        <taxon>Pentapetalae</taxon>
        <taxon>rosids</taxon>
        <taxon>Vitales</taxon>
        <taxon>Vitaceae</taxon>
        <taxon>Viteae</taxon>
        <taxon>Vitis</taxon>
    </lineage>
</organism>